<dbReference type="OrthoDB" id="5981837at2759"/>
<dbReference type="GeneID" id="119728775"/>
<dbReference type="AlphaFoldDB" id="A0A914A062"/>
<dbReference type="InterPro" id="IPR029359">
    <property type="entry name" value="FAM181"/>
</dbReference>
<feature type="region of interest" description="Disordered" evidence="1">
    <location>
        <begin position="169"/>
        <end position="188"/>
    </location>
</feature>
<dbReference type="Proteomes" id="UP000887568">
    <property type="component" value="Unplaced"/>
</dbReference>
<dbReference type="OMA" id="DTIDWLC"/>
<sequence>MTYNAHANAAMPLYGSYPYTRSTPGADAPASGDNLIHFVDLASSNIKHALDRPARSRRKVNHRKYLQKQIKKRSQVKNGELVTGDQNDSKRDATKSAKTSGVQRAKYGSRMRETPAHLSVSQCKSLSAMFDLTTPPEAPDQQHCSKTDQQRPFQAATLPLKRRNLPESFFQMPDTTSPPSPGEMMMSPSLSADLDLPSLTTSEEENDDSALHDTIDWLCSTADLDQVLGPLLDEMMTAKTWEDRTVADRGYGQCEMGSGEGNGFTMEMQHGNNNVNHYASRQQNINAQHAHMIDLCSSNISKECVNNVHPAHSTEQILPHIIVQQQANTITHNTVQHNLNDFNTATRSGASSQTNQYTGHHFFPPRQIPNNELGYDHPRTQAAKGSGLAYQPAHHNLVPCQQSHGNPSTSITPPELSYSEMISQMRQQINQPDWHGGGLTDGLDMSPGECKGPLPTFPQAFMKETTPWSTNTDWNC</sequence>
<dbReference type="EnsemblMetazoa" id="XM_038201156.1">
    <property type="protein sequence ID" value="XP_038057084.1"/>
    <property type="gene ID" value="LOC119728775"/>
</dbReference>
<organism evidence="2 3">
    <name type="scientific">Patiria miniata</name>
    <name type="common">Bat star</name>
    <name type="synonym">Asterina miniata</name>
    <dbReference type="NCBI Taxonomy" id="46514"/>
    <lineage>
        <taxon>Eukaryota</taxon>
        <taxon>Metazoa</taxon>
        <taxon>Echinodermata</taxon>
        <taxon>Eleutherozoa</taxon>
        <taxon>Asterozoa</taxon>
        <taxon>Asteroidea</taxon>
        <taxon>Valvatacea</taxon>
        <taxon>Valvatida</taxon>
        <taxon>Asterinidae</taxon>
        <taxon>Patiria</taxon>
    </lineage>
</organism>
<proteinExistence type="predicted"/>
<dbReference type="RefSeq" id="XP_038057084.1">
    <property type="nucleotide sequence ID" value="XM_038201156.1"/>
</dbReference>
<evidence type="ECO:0000256" key="1">
    <source>
        <dbReference type="SAM" id="MobiDB-lite"/>
    </source>
</evidence>
<dbReference type="PANTHER" id="PTHR33766:SF2">
    <property type="entry name" value="PROTEIN FAM181B"/>
    <property type="match status" value="1"/>
</dbReference>
<accession>A0A914A062</accession>
<reference evidence="2" key="1">
    <citation type="submission" date="2022-11" db="UniProtKB">
        <authorList>
            <consortium name="EnsemblMetazoa"/>
        </authorList>
    </citation>
    <scope>IDENTIFICATION</scope>
</reference>
<evidence type="ECO:0000313" key="3">
    <source>
        <dbReference type="Proteomes" id="UP000887568"/>
    </source>
</evidence>
<keyword evidence="3" id="KW-1185">Reference proteome</keyword>
<feature type="compositionally biased region" description="Basic residues" evidence="1">
    <location>
        <begin position="55"/>
        <end position="75"/>
    </location>
</feature>
<protein>
    <submittedName>
        <fullName evidence="2">Uncharacterized protein</fullName>
    </submittedName>
</protein>
<feature type="region of interest" description="Disordered" evidence="1">
    <location>
        <begin position="51"/>
        <end position="119"/>
    </location>
</feature>
<dbReference type="PANTHER" id="PTHR33766">
    <property type="entry name" value="PROTEIN FAM181B"/>
    <property type="match status" value="1"/>
</dbReference>
<name>A0A914A062_PATMI</name>
<feature type="region of interest" description="Disordered" evidence="1">
    <location>
        <begin position="131"/>
        <end position="151"/>
    </location>
</feature>
<evidence type="ECO:0000313" key="2">
    <source>
        <dbReference type="EnsemblMetazoa" id="XP_038057084.1"/>
    </source>
</evidence>